<reference evidence="1 2" key="2">
    <citation type="submission" date="2021-10" db="EMBL/GenBank/DDBJ databases">
        <authorList>
            <person name="Piombo E."/>
        </authorList>
    </citation>
    <scope>NUCLEOTIDE SEQUENCE [LARGE SCALE GENOMIC DNA]</scope>
</reference>
<name>A0A9N9Y2P3_9HYPO</name>
<protein>
    <submittedName>
        <fullName evidence="1">Uncharacterized protein</fullName>
    </submittedName>
</protein>
<accession>A0A9N9Y2P3</accession>
<keyword evidence="2" id="KW-1185">Reference proteome</keyword>
<dbReference type="Proteomes" id="UP000754883">
    <property type="component" value="Unassembled WGS sequence"/>
</dbReference>
<proteinExistence type="predicted"/>
<comment type="caution">
    <text evidence="1">The sequence shown here is derived from an EMBL/GenBank/DDBJ whole genome shotgun (WGS) entry which is preliminary data.</text>
</comment>
<evidence type="ECO:0000313" key="1">
    <source>
        <dbReference type="EMBL" id="CAG9987915.1"/>
    </source>
</evidence>
<dbReference type="EMBL" id="CABFNO020001443">
    <property type="protein sequence ID" value="CAG9987915.1"/>
    <property type="molecule type" value="Genomic_DNA"/>
</dbReference>
<dbReference type="AlphaFoldDB" id="A0A9N9Y2P3"/>
<evidence type="ECO:0000313" key="2">
    <source>
        <dbReference type="Proteomes" id="UP000754883"/>
    </source>
</evidence>
<reference evidence="2" key="1">
    <citation type="submission" date="2019-06" db="EMBL/GenBank/DDBJ databases">
        <authorList>
            <person name="Broberg M."/>
        </authorList>
    </citation>
    <scope>NUCLEOTIDE SEQUENCE [LARGE SCALE GENOMIC DNA]</scope>
</reference>
<organism evidence="1 2">
    <name type="scientific">Clonostachys byssicola</name>
    <dbReference type="NCBI Taxonomy" id="160290"/>
    <lineage>
        <taxon>Eukaryota</taxon>
        <taxon>Fungi</taxon>
        <taxon>Dikarya</taxon>
        <taxon>Ascomycota</taxon>
        <taxon>Pezizomycotina</taxon>
        <taxon>Sordariomycetes</taxon>
        <taxon>Hypocreomycetidae</taxon>
        <taxon>Hypocreales</taxon>
        <taxon>Bionectriaceae</taxon>
        <taxon>Clonostachys</taxon>
    </lineage>
</organism>
<sequence>MKELEKLVRIHGRDVMIPWPQIGRSKETRNGFLSDNIFVGIINSKEEIFLAWISIIQGWLGD</sequence>
<gene>
    <name evidence="1" type="ORF">CBYS24578_00010558</name>
</gene>